<evidence type="ECO:0000313" key="2">
    <source>
        <dbReference type="Proteomes" id="UP001243364"/>
    </source>
</evidence>
<reference evidence="1 2" key="1">
    <citation type="submission" date="2023-07" db="EMBL/GenBank/DDBJ databases">
        <title>Comparative genomics of wheat-associated soil bacteria to identify genetic determinants of phenazine resistance.</title>
        <authorList>
            <person name="Mouncey N."/>
        </authorList>
    </citation>
    <scope>NUCLEOTIDE SEQUENCE [LARGE SCALE GENOMIC DNA]</scope>
    <source>
        <strain evidence="1 2">W4I19-2</strain>
    </source>
</reference>
<comment type="caution">
    <text evidence="1">The sequence shown here is derived from an EMBL/GenBank/DDBJ whole genome shotgun (WGS) entry which is preliminary data.</text>
</comment>
<dbReference type="Proteomes" id="UP001243364">
    <property type="component" value="Unassembled WGS sequence"/>
</dbReference>
<name>A0ABU0PSP5_STRAH</name>
<dbReference type="EMBL" id="JAUSYA010000001">
    <property type="protein sequence ID" value="MDQ0681409.1"/>
    <property type="molecule type" value="Genomic_DNA"/>
</dbReference>
<keyword evidence="2" id="KW-1185">Reference proteome</keyword>
<sequence>MSYPWFVEGTVELCPPVPFARLRELLDQGAPRGGFQVAPHGLDESELTELVDRARWVLVPDADAGAGTDDGQDRPQAVKYLRVKDPGIDSLAADERIRGLSACMGTAHEFRGRLRYWGDPGGEDGEIVLAGDGRAPYWRQIGGRYW</sequence>
<proteinExistence type="predicted"/>
<protein>
    <submittedName>
        <fullName evidence="1">Uncharacterized protein</fullName>
    </submittedName>
</protein>
<dbReference type="RefSeq" id="WP_307039425.1">
    <property type="nucleotide sequence ID" value="NZ_JAUSYA010000001.1"/>
</dbReference>
<organism evidence="1 2">
    <name type="scientific">Streptomyces achromogenes</name>
    <dbReference type="NCBI Taxonomy" id="67255"/>
    <lineage>
        <taxon>Bacteria</taxon>
        <taxon>Bacillati</taxon>
        <taxon>Actinomycetota</taxon>
        <taxon>Actinomycetes</taxon>
        <taxon>Kitasatosporales</taxon>
        <taxon>Streptomycetaceae</taxon>
        <taxon>Streptomyces</taxon>
    </lineage>
</organism>
<evidence type="ECO:0000313" key="1">
    <source>
        <dbReference type="EMBL" id="MDQ0681409.1"/>
    </source>
</evidence>
<gene>
    <name evidence="1" type="ORF">QFZ56_000372</name>
</gene>
<accession>A0ABU0PSP5</accession>